<feature type="domain" description="AMP-dependent synthetase/ligase" evidence="2">
    <location>
        <begin position="134"/>
        <end position="279"/>
    </location>
</feature>
<evidence type="ECO:0000259" key="2">
    <source>
        <dbReference type="Pfam" id="PF00501"/>
    </source>
</evidence>
<dbReference type="EMBL" id="AP026866">
    <property type="protein sequence ID" value="BDS07771.1"/>
    <property type="molecule type" value="Genomic_DNA"/>
</dbReference>
<dbReference type="PANTHER" id="PTHR43201">
    <property type="entry name" value="ACYL-COA SYNTHETASE"/>
    <property type="match status" value="1"/>
</dbReference>
<dbReference type="Gene3D" id="3.30.300.30">
    <property type="match status" value="1"/>
</dbReference>
<protein>
    <recommendedName>
        <fullName evidence="2">AMP-dependent synthetase/ligase domain-containing protein</fullName>
    </recommendedName>
</protein>
<dbReference type="InterPro" id="IPR045851">
    <property type="entry name" value="AMP-bd_C_sf"/>
</dbReference>
<organism evidence="3">
    <name type="scientific">Oceaniferula spumae</name>
    <dbReference type="NCBI Taxonomy" id="2979115"/>
    <lineage>
        <taxon>Bacteria</taxon>
        <taxon>Pseudomonadati</taxon>
        <taxon>Verrucomicrobiota</taxon>
        <taxon>Verrucomicrobiia</taxon>
        <taxon>Verrucomicrobiales</taxon>
        <taxon>Verrucomicrobiaceae</taxon>
        <taxon>Oceaniferula</taxon>
    </lineage>
</organism>
<dbReference type="GO" id="GO:0031956">
    <property type="term" value="F:medium-chain fatty acid-CoA ligase activity"/>
    <property type="evidence" value="ECO:0007669"/>
    <property type="project" value="TreeGrafter"/>
</dbReference>
<accession>A0AAT9FPD5</accession>
<dbReference type="KEGG" id="osu:NT6N_28110"/>
<dbReference type="PANTHER" id="PTHR43201:SF8">
    <property type="entry name" value="ACYL-COA SYNTHETASE FAMILY MEMBER 3"/>
    <property type="match status" value="1"/>
</dbReference>
<dbReference type="GO" id="GO:0006631">
    <property type="term" value="P:fatty acid metabolic process"/>
    <property type="evidence" value="ECO:0007669"/>
    <property type="project" value="TreeGrafter"/>
</dbReference>
<dbReference type="InterPro" id="IPR000873">
    <property type="entry name" value="AMP-dep_synth/lig_dom"/>
</dbReference>
<dbReference type="SUPFAM" id="SSF56801">
    <property type="entry name" value="Acetyl-CoA synthetase-like"/>
    <property type="match status" value="1"/>
</dbReference>
<gene>
    <name evidence="3" type="ORF">NT6N_28110</name>
</gene>
<name>A0AAT9FPD5_9BACT</name>
<dbReference type="Pfam" id="PF00501">
    <property type="entry name" value="AMP-binding"/>
    <property type="match status" value="1"/>
</dbReference>
<sequence length="411" mass="45880">MLAQCQMLYERWTGILDKRRHDLALRHPDLADGWTFDQLDQEAQKIVLPESGPIVANGDDPLFIPTVLAAWAKRRPVLIQEQKKQVPMEIHTDLPNDIALIKQSCGASGIERSLFYGETRLLAEGMRNIHALESLGMTSDCRSLGAISLAHSYGFGCLVLPLLLAGIPLDVLSGPLPMFVQQGLDRGPEKSFFLPGVPALWKTWWLTKILHHPSIRIAVSAGAPLSLELEQGIWNDTGLKVHNFYGTGETGAVTCDFTNEPRTETSLLGTILPGIDVKTDADQRIYVKTDATARFADRLLTPDEFTEPYYRTMDIGEVRGNELHWHTHTGEAINVAGRKVSPAKIERACLSLTGVTNAKVTSQRSRDFERFEEVKVAVQLEPECDLKALKHHAAEILDSWEMPRHWELLPD</sequence>
<evidence type="ECO:0000313" key="3">
    <source>
        <dbReference type="EMBL" id="BDS07771.1"/>
    </source>
</evidence>
<comment type="similarity">
    <text evidence="1">Belongs to the ATP-dependent AMP-binding enzyme family.</text>
</comment>
<reference evidence="3" key="1">
    <citation type="submission" date="2024-07" db="EMBL/GenBank/DDBJ databases">
        <title>Complete genome sequence of Verrucomicrobiaceae bacterium NT6N.</title>
        <authorList>
            <person name="Huang C."/>
            <person name="Takami H."/>
            <person name="Hamasaki K."/>
        </authorList>
    </citation>
    <scope>NUCLEOTIDE SEQUENCE</scope>
    <source>
        <strain evidence="3">NT6N</strain>
    </source>
</reference>
<evidence type="ECO:0000256" key="1">
    <source>
        <dbReference type="ARBA" id="ARBA00006432"/>
    </source>
</evidence>
<dbReference type="Gene3D" id="3.40.50.12780">
    <property type="entry name" value="N-terminal domain of ligase-like"/>
    <property type="match status" value="1"/>
</dbReference>
<dbReference type="InterPro" id="IPR042099">
    <property type="entry name" value="ANL_N_sf"/>
</dbReference>
<dbReference type="AlphaFoldDB" id="A0AAT9FPD5"/>
<proteinExistence type="inferred from homology"/>